<feature type="domain" description="Rhodopsin" evidence="8">
    <location>
        <begin position="41"/>
        <end position="270"/>
    </location>
</feature>
<evidence type="ECO:0000256" key="3">
    <source>
        <dbReference type="ARBA" id="ARBA00022989"/>
    </source>
</evidence>
<evidence type="ECO:0000256" key="1">
    <source>
        <dbReference type="ARBA" id="ARBA00004141"/>
    </source>
</evidence>
<dbReference type="PANTHER" id="PTHR33048:SF42">
    <property type="entry name" value="INTEGRAL MEMBRANE PROTEIN"/>
    <property type="match status" value="1"/>
</dbReference>
<feature type="compositionally biased region" description="Low complexity" evidence="6">
    <location>
        <begin position="328"/>
        <end position="342"/>
    </location>
</feature>
<feature type="transmembrane region" description="Helical" evidence="7">
    <location>
        <begin position="57"/>
        <end position="77"/>
    </location>
</feature>
<dbReference type="InterPro" id="IPR049326">
    <property type="entry name" value="Rhodopsin_dom_fungi"/>
</dbReference>
<feature type="transmembrane region" description="Helical" evidence="7">
    <location>
        <begin position="242"/>
        <end position="266"/>
    </location>
</feature>
<feature type="transmembrane region" description="Helical" evidence="7">
    <location>
        <begin position="124"/>
        <end position="151"/>
    </location>
</feature>
<comment type="subcellular location">
    <subcellularLocation>
        <location evidence="1">Membrane</location>
        <topology evidence="1">Multi-pass membrane protein</topology>
    </subcellularLocation>
</comment>
<evidence type="ECO:0000256" key="5">
    <source>
        <dbReference type="ARBA" id="ARBA00038359"/>
    </source>
</evidence>
<proteinExistence type="inferred from homology"/>
<feature type="transmembrane region" description="Helical" evidence="7">
    <location>
        <begin position="20"/>
        <end position="45"/>
    </location>
</feature>
<evidence type="ECO:0000256" key="2">
    <source>
        <dbReference type="ARBA" id="ARBA00022692"/>
    </source>
</evidence>
<sequence>MSSDGPPPNQASQESGDDPIYAQTNVAVWVLTAASGAFLLVRIWCRHRYSKLWYDDGVLLLSWTILLVAAALLSRTISGGFETDDDKRSFFLFQNTSTSFTTIATAWTKVAFAITLVRIVRNRYLLYFLWVVIITANLILALGLISIWVPACEDPRAVLRPENYMCFDLIYLKYFGGTTIVYGGVIDVLLALFPWFIIRKLLLEPREKVGLTVAMSLGALNGAIVIFRAFYQLKRIDNDYYFMVFMSIFNFLEPGVTIIAQAIPMFRVLVVNVKRGSNAVRITSPTGVDGTSSGSAPVRSWGSRGPYNQHRKLVDEEMLPVHITNSEGPSAASSAGPAGSGSDVDLKCRENRSWLAG</sequence>
<keyword evidence="2 7" id="KW-0812">Transmembrane</keyword>
<dbReference type="RefSeq" id="XP_062633134.1">
    <property type="nucleotide sequence ID" value="XM_062784952.1"/>
</dbReference>
<evidence type="ECO:0000256" key="4">
    <source>
        <dbReference type="ARBA" id="ARBA00023136"/>
    </source>
</evidence>
<comment type="similarity">
    <text evidence="5">Belongs to the SAT4 family.</text>
</comment>
<feature type="transmembrane region" description="Helical" evidence="7">
    <location>
        <begin position="97"/>
        <end position="117"/>
    </location>
</feature>
<dbReference type="InterPro" id="IPR052337">
    <property type="entry name" value="SAT4-like"/>
</dbReference>
<reference evidence="9" key="2">
    <citation type="submission" date="2023-05" db="EMBL/GenBank/DDBJ databases">
        <authorList>
            <consortium name="Lawrence Berkeley National Laboratory"/>
            <person name="Steindorff A."/>
            <person name="Hensen N."/>
            <person name="Bonometti L."/>
            <person name="Westerberg I."/>
            <person name="Brannstrom I.O."/>
            <person name="Guillou S."/>
            <person name="Cros-Aarteil S."/>
            <person name="Calhoun S."/>
            <person name="Haridas S."/>
            <person name="Kuo A."/>
            <person name="Mondo S."/>
            <person name="Pangilinan J."/>
            <person name="Riley R."/>
            <person name="Labutti K."/>
            <person name="Andreopoulos B."/>
            <person name="Lipzen A."/>
            <person name="Chen C."/>
            <person name="Yanf M."/>
            <person name="Daum C."/>
            <person name="Ng V."/>
            <person name="Clum A."/>
            <person name="Ohm R."/>
            <person name="Martin F."/>
            <person name="Silar P."/>
            <person name="Natvig D."/>
            <person name="Lalanne C."/>
            <person name="Gautier V."/>
            <person name="Ament-Velasquez S.L."/>
            <person name="Kruys A."/>
            <person name="Hutchinson M.I."/>
            <person name="Powell A.J."/>
            <person name="Barry K."/>
            <person name="Miller A.N."/>
            <person name="Grigoriev I.V."/>
            <person name="Debuchy R."/>
            <person name="Gladieux P."/>
            <person name="Thoren M.H."/>
            <person name="Johannesson H."/>
        </authorList>
    </citation>
    <scope>NUCLEOTIDE SEQUENCE</scope>
    <source>
        <strain evidence="9">CBS 141.50</strain>
    </source>
</reference>
<evidence type="ECO:0000313" key="9">
    <source>
        <dbReference type="EMBL" id="KAK4139763.1"/>
    </source>
</evidence>
<accession>A0AAN6ZJ53</accession>
<keyword evidence="10" id="KW-1185">Reference proteome</keyword>
<feature type="transmembrane region" description="Helical" evidence="7">
    <location>
        <begin position="171"/>
        <end position="197"/>
    </location>
</feature>
<feature type="region of interest" description="Disordered" evidence="6">
    <location>
        <begin position="325"/>
        <end position="345"/>
    </location>
</feature>
<protein>
    <recommendedName>
        <fullName evidence="8">Rhodopsin domain-containing protein</fullName>
    </recommendedName>
</protein>
<keyword evidence="4 7" id="KW-0472">Membrane</keyword>
<gene>
    <name evidence="9" type="ORF">C8A04DRAFT_40459</name>
</gene>
<name>A0AAN6ZJ53_9PEZI</name>
<dbReference type="Pfam" id="PF20684">
    <property type="entry name" value="Fung_rhodopsin"/>
    <property type="match status" value="1"/>
</dbReference>
<dbReference type="AlphaFoldDB" id="A0AAN6ZJ53"/>
<dbReference type="Proteomes" id="UP001302676">
    <property type="component" value="Unassembled WGS sequence"/>
</dbReference>
<reference evidence="9" key="1">
    <citation type="journal article" date="2023" name="Mol. Phylogenet. Evol.">
        <title>Genome-scale phylogeny and comparative genomics of the fungal order Sordariales.</title>
        <authorList>
            <person name="Hensen N."/>
            <person name="Bonometti L."/>
            <person name="Westerberg I."/>
            <person name="Brannstrom I.O."/>
            <person name="Guillou S."/>
            <person name="Cros-Aarteil S."/>
            <person name="Calhoun S."/>
            <person name="Haridas S."/>
            <person name="Kuo A."/>
            <person name="Mondo S."/>
            <person name="Pangilinan J."/>
            <person name="Riley R."/>
            <person name="LaButti K."/>
            <person name="Andreopoulos B."/>
            <person name="Lipzen A."/>
            <person name="Chen C."/>
            <person name="Yan M."/>
            <person name="Daum C."/>
            <person name="Ng V."/>
            <person name="Clum A."/>
            <person name="Steindorff A."/>
            <person name="Ohm R.A."/>
            <person name="Martin F."/>
            <person name="Silar P."/>
            <person name="Natvig D.O."/>
            <person name="Lalanne C."/>
            <person name="Gautier V."/>
            <person name="Ament-Velasquez S.L."/>
            <person name="Kruys A."/>
            <person name="Hutchinson M.I."/>
            <person name="Powell A.J."/>
            <person name="Barry K."/>
            <person name="Miller A.N."/>
            <person name="Grigoriev I.V."/>
            <person name="Debuchy R."/>
            <person name="Gladieux P."/>
            <person name="Hiltunen Thoren M."/>
            <person name="Johannesson H."/>
        </authorList>
    </citation>
    <scope>NUCLEOTIDE SEQUENCE</scope>
    <source>
        <strain evidence="9">CBS 141.50</strain>
    </source>
</reference>
<feature type="transmembrane region" description="Helical" evidence="7">
    <location>
        <begin position="209"/>
        <end position="230"/>
    </location>
</feature>
<dbReference type="EMBL" id="MU853650">
    <property type="protein sequence ID" value="KAK4139763.1"/>
    <property type="molecule type" value="Genomic_DNA"/>
</dbReference>
<comment type="caution">
    <text evidence="9">The sequence shown here is derived from an EMBL/GenBank/DDBJ whole genome shotgun (WGS) entry which is preliminary data.</text>
</comment>
<evidence type="ECO:0000256" key="7">
    <source>
        <dbReference type="SAM" id="Phobius"/>
    </source>
</evidence>
<evidence type="ECO:0000259" key="8">
    <source>
        <dbReference type="Pfam" id="PF20684"/>
    </source>
</evidence>
<evidence type="ECO:0000256" key="6">
    <source>
        <dbReference type="SAM" id="MobiDB-lite"/>
    </source>
</evidence>
<organism evidence="9 10">
    <name type="scientific">Dichotomopilus funicola</name>
    <dbReference type="NCBI Taxonomy" id="1934379"/>
    <lineage>
        <taxon>Eukaryota</taxon>
        <taxon>Fungi</taxon>
        <taxon>Dikarya</taxon>
        <taxon>Ascomycota</taxon>
        <taxon>Pezizomycotina</taxon>
        <taxon>Sordariomycetes</taxon>
        <taxon>Sordariomycetidae</taxon>
        <taxon>Sordariales</taxon>
        <taxon>Chaetomiaceae</taxon>
        <taxon>Dichotomopilus</taxon>
    </lineage>
</organism>
<dbReference type="PANTHER" id="PTHR33048">
    <property type="entry name" value="PTH11-LIKE INTEGRAL MEMBRANE PROTEIN (AFU_ORTHOLOGUE AFUA_5G11245)"/>
    <property type="match status" value="1"/>
</dbReference>
<evidence type="ECO:0000313" key="10">
    <source>
        <dbReference type="Proteomes" id="UP001302676"/>
    </source>
</evidence>
<dbReference type="GO" id="GO:0016020">
    <property type="term" value="C:membrane"/>
    <property type="evidence" value="ECO:0007669"/>
    <property type="project" value="UniProtKB-SubCell"/>
</dbReference>
<dbReference type="GeneID" id="87821565"/>
<keyword evidence="3 7" id="KW-1133">Transmembrane helix</keyword>